<dbReference type="InterPro" id="IPR016024">
    <property type="entry name" value="ARM-type_fold"/>
</dbReference>
<evidence type="ECO:0000256" key="4">
    <source>
        <dbReference type="SAM" id="MobiDB-lite"/>
    </source>
</evidence>
<evidence type="ECO:0000256" key="2">
    <source>
        <dbReference type="ARBA" id="ARBA00022737"/>
    </source>
</evidence>
<name>A0A8C0SHQ3_CANLF</name>
<gene>
    <name evidence="5" type="primary">HEATR5A</name>
</gene>
<reference evidence="5" key="1">
    <citation type="submission" date="2018-10" db="EMBL/GenBank/DDBJ databases">
        <title>De novo assembly of a Great Dane genome.</title>
        <authorList>
            <person name="Kidd J.M."/>
            <person name="Pendleton A.L."/>
            <person name="Shen F."/>
            <person name="Emery S."/>
        </authorList>
    </citation>
    <scope>NUCLEOTIDE SEQUENCE [LARGE SCALE GENOMIC DNA]</scope>
    <source>
        <strain evidence="5">Great Dane</strain>
    </source>
</reference>
<reference evidence="5" key="2">
    <citation type="submission" date="2025-08" db="UniProtKB">
        <authorList>
            <consortium name="Ensembl"/>
        </authorList>
    </citation>
    <scope>IDENTIFICATION</scope>
</reference>
<evidence type="ECO:0000256" key="1">
    <source>
        <dbReference type="ARBA" id="ARBA00008304"/>
    </source>
</evidence>
<dbReference type="InterPro" id="IPR046837">
    <property type="entry name" value="Laa1/Sip1/HEATR5-like_HEAT"/>
</dbReference>
<dbReference type="Ensembl" id="ENSCAFT00040025017.1">
    <property type="protein sequence ID" value="ENSCAFP00040021751.1"/>
    <property type="gene ID" value="ENSCAFG00040012471.1"/>
</dbReference>
<protein>
    <recommendedName>
        <fullName evidence="3">HEAT repeat-containing protein 5A</fullName>
    </recommendedName>
</protein>
<comment type="similarity">
    <text evidence="1">Belongs to the HEATR5 family.</text>
</comment>
<dbReference type="InterPro" id="IPR040108">
    <property type="entry name" value="Laa1/Sip1/HEATR5"/>
</dbReference>
<dbReference type="OrthoDB" id="192608at2759"/>
<evidence type="ECO:0000313" key="5">
    <source>
        <dbReference type="Ensembl" id="ENSCAFP00040021751.1"/>
    </source>
</evidence>
<dbReference type="InterPro" id="IPR011989">
    <property type="entry name" value="ARM-like"/>
</dbReference>
<keyword evidence="2" id="KW-0677">Repeat</keyword>
<dbReference type="Pfam" id="PF20210">
    <property type="entry name" value="Laa1_Sip1_HTR5"/>
    <property type="match status" value="1"/>
</dbReference>
<organism evidence="5 6">
    <name type="scientific">Canis lupus familiaris</name>
    <name type="common">Dog</name>
    <name type="synonym">Canis familiaris</name>
    <dbReference type="NCBI Taxonomy" id="9615"/>
    <lineage>
        <taxon>Eukaryota</taxon>
        <taxon>Metazoa</taxon>
        <taxon>Chordata</taxon>
        <taxon>Craniata</taxon>
        <taxon>Vertebrata</taxon>
        <taxon>Euteleostomi</taxon>
        <taxon>Mammalia</taxon>
        <taxon>Eutheria</taxon>
        <taxon>Laurasiatheria</taxon>
        <taxon>Carnivora</taxon>
        <taxon>Caniformia</taxon>
        <taxon>Canidae</taxon>
        <taxon>Canis</taxon>
    </lineage>
</organism>
<dbReference type="Proteomes" id="UP000694542">
    <property type="component" value="Chromosome 8"/>
</dbReference>
<proteinExistence type="inferred from homology"/>
<dbReference type="PANTHER" id="PTHR21663:SF1">
    <property type="entry name" value="HEAT REPEAT-CONTAINING PROTEIN 5A"/>
    <property type="match status" value="1"/>
</dbReference>
<dbReference type="FunFam" id="1.25.10.10:FF:000098">
    <property type="entry name" value="HEAT repeat-containing protein 5A isoform X2"/>
    <property type="match status" value="1"/>
</dbReference>
<dbReference type="FunFam" id="1.25.10.10:FF:000249">
    <property type="entry name" value="HEAT repeat-containing protein 5A isoform X2"/>
    <property type="match status" value="1"/>
</dbReference>
<dbReference type="SUPFAM" id="SSF48371">
    <property type="entry name" value="ARM repeat"/>
    <property type="match status" value="2"/>
</dbReference>
<evidence type="ECO:0000256" key="3">
    <source>
        <dbReference type="ARBA" id="ARBA00070811"/>
    </source>
</evidence>
<dbReference type="Pfam" id="PF25468">
    <property type="entry name" value="HEAT_HEATR5A"/>
    <property type="match status" value="1"/>
</dbReference>
<feature type="region of interest" description="Disordered" evidence="4">
    <location>
        <begin position="1535"/>
        <end position="1557"/>
    </location>
</feature>
<sequence>MELAHSLLLNEEAYNQLGEVQKAEFIFDWLRYLEKLLLATSKSDVKEKQKALVEQLLSLLNSSPGPPTRKLLAKNLGVLYSIGDTFSVYETIDKCNDLIRSKDDSPSYLPTKLAAVVCLGSLYKKLGRILVNTFTDTVGNILKAMKSAESQGRYEIMLSLQNILNGLGAAATPCHRDVYKAAKSCLTDRSMAVRCAAAKCLLELQKEAIFMWSTDLDSVATLCFKSFEGSNYDVRISVSKLLGTVLARAIISKHPGAAVSRQSIRRVSLEEVLELLGTGFLRGSSGFLRASGDMLKGTSSVSRDVRVGVTQAYVVFVSTLGGTWLEKNFATFLSHILSLVSQSHPKATQTQTDAVCGRRCVSFILRATIGGLLGEKAQIAAAKDICQAIWKLKKVVDAVMNDGNMEIRLGSTDVTASQHMLVCALQELGNLIYSLGTTAAPLLQDSSAGILDSVISVILHPSISVRLATAWCLHCIAVALPSYLTPLLDRCLERLTVLKSSPEAVTGFSFAVAALLGAVKHCPLGIPHGKGKIIMTLAEDLLCSAVQNSRLSAQRTQAGWLLIAALMTLGPAVVSHHLARLLLLWKCVFPVSPKDLETEKSRGDSFTWQVTLEGRAGALCAVKSFVSHCGDLLTEEVIQRLLPPLPCAVDLLTQLSSVLKTYGSTLKMPSVVYRQRLYELLILLPPETYEENFCAILKELAADLTASDIQVAASAFLLPPLCHQDDLVILSPLLQETDHRFIEEQLLLGNGIACGSLEYDPYSIYEKDVEGDSVPKPLSPVLSVISSAVKLFGVICAHVGEAQRLSILEQLLDSIKHTKGARQQVVQLHVVSSLSSFLKTWALHSLSLIIDSAGPLYHMHVEPTLSLIIMLLLNVPPTHAEVHQSLGRCLNALITTLGPELQGNSTSISTLRTSCLLGCAVMQDNPDCLVQAQAISCLQQLHMFAPRHVNLSSLVSCLCVNLCSPYLLLRRAVLACLRQLVQREAAEVSEHAVLLAKDNREELTSDANIREVGLEGALLTLLDKETDQKLCHDIKETLNHMLTSMAVDKLSFWLKLCKDVLAASADFTTVTCVDTMQEEEGDKGDDASVLTTGNDDKSFPFTNPRWATRVFAAECVCRIINQCENAHSAHFDIALAQEMKKRDSRNDFLVLHLADLIRMAFMAATDHSDQLRLSGLETLLVVIRRFAAIPEPEFPGHVILEQYQANVGAALRPAFTSETPPDVTAKACQVCSAWIASGVVSDLNDLRRVHQLLVSSLTKIQAGKEALSHLYNESASTMEILAVLKAWAEVYIIAVERHKSHRQPLKTIPCSEESVRNGPHSTDGLLDLVHTDLSTLSRLWLAALQDFALLTLPSEFASQLPVEGGAFYTAETSENAKLHYYNSWALILHATALWLTSTGFVVADPDEEAAHLSRPVTPTSMCQGSSSGATVKSPEDVCTDRFHLILGISVEFLCSLRSDATMESITACLHALQALLDVPWPRSKIGSDQDLGIELLNVLHRVILTRESPSIQLASLEVVRQIICAAQEHVKEKRRSAEVDDGAAEKETLPEFGEGKDTGGLVPGKSLVFATLELCVCILVRQLPELNPKLTGSPGVKATKPQVLSEDGSRLVSAALVILSELPAVCSPEGSISILPTILYLTIGVLRETAVKLPGGQLPSTVAASLQALKGILSSPMARAEKSHSAWTDLLRSALTTILDCWDPVDGTHQELDEISLLTAITVFILSTSPEVTTIPCLQKRCIEKFKATLEIKDPVVQIKTYQLLLSIFQYPNPAVSYPYIYSLVSSIVEKLQEIDKRKPEDTAELQIFQEGIKVLQALVAIAEEQHRSQLVACLLPILISFLLDDNDLGSATSVMKNLHDFALQNLMQIGPQYSSVFKNVMASSPALKARLEAAIKGNQESVKIKIPTSKHTKNPGKNTSIQLKTNFL</sequence>
<dbReference type="Gene3D" id="1.25.10.10">
    <property type="entry name" value="Leucine-rich Repeat Variant"/>
    <property type="match status" value="2"/>
</dbReference>
<accession>A0A8C0SHQ3</accession>
<dbReference type="PANTHER" id="PTHR21663">
    <property type="entry name" value="HYPOTHETICAL HEAT DOMAIN-CONTAINING"/>
    <property type="match status" value="1"/>
</dbReference>
<evidence type="ECO:0000313" key="6">
    <source>
        <dbReference type="Proteomes" id="UP000694542"/>
    </source>
</evidence>